<protein>
    <submittedName>
        <fullName evidence="1">Spore photoproduct lyase family protein</fullName>
    </submittedName>
</protein>
<sequence>MTVPPLDVARILVEPAAAAHPRGRQILERFPGAERVEVASHWNIPDLHGDSDKIEEWVRTKRSVLVLGVKKSLSVRPNGRSGDFIAPSHSNGCAMACVYCYVSRRKGYANPITTFVNIEGICATIERHAARTGPKTQPNQVDGQAWVYDVGENGDCSVDALICDNLRDLTALFRRLPDAKGSFATKYVNRDLLSYDPGGGMRIRFSLMPAELARTLDVRTSPIPERIAAIDDFVRAGWEVHLNFSPVVVYEGWTADYTELFRQVDAALSDRAKAQLAAEVIFLTHNEGLHEVNLRWHPKAEETLWTPRWQESKVSENGAVNVRYRAPLKGKMIAVFREMLAREMPYCRIRYIF</sequence>
<dbReference type="InterPro" id="IPR023805">
    <property type="entry name" value="Uncharacterised_Spl-rel"/>
</dbReference>
<organism evidence="1 2">
    <name type="scientific">Skermanella cutis</name>
    <dbReference type="NCBI Taxonomy" id="2775420"/>
    <lineage>
        <taxon>Bacteria</taxon>
        <taxon>Pseudomonadati</taxon>
        <taxon>Pseudomonadota</taxon>
        <taxon>Alphaproteobacteria</taxon>
        <taxon>Rhodospirillales</taxon>
        <taxon>Azospirillaceae</taxon>
        <taxon>Skermanella</taxon>
    </lineage>
</organism>
<name>A0ABX7B6Z2_9PROT</name>
<dbReference type="RefSeq" id="WP_201077038.1">
    <property type="nucleotide sequence ID" value="NZ_CP067420.1"/>
</dbReference>
<dbReference type="PANTHER" id="PTHR37822:SF2">
    <property type="entry name" value="SPORE PHOTOPRODUCT LYASE"/>
    <property type="match status" value="1"/>
</dbReference>
<dbReference type="Gene3D" id="3.40.50.12110">
    <property type="match status" value="1"/>
</dbReference>
<dbReference type="InterPro" id="IPR049539">
    <property type="entry name" value="SPL"/>
</dbReference>
<dbReference type="Gene3D" id="3.80.30.30">
    <property type="match status" value="1"/>
</dbReference>
<proteinExistence type="predicted"/>
<dbReference type="Pfam" id="PF20903">
    <property type="entry name" value="SPL"/>
    <property type="match status" value="1"/>
</dbReference>
<reference evidence="1" key="1">
    <citation type="submission" date="2021-02" db="EMBL/GenBank/DDBJ databases">
        <title>Skermanella TT6 skin isolate.</title>
        <authorList>
            <person name="Lee K."/>
            <person name="Ganzorig M."/>
        </authorList>
    </citation>
    <scope>NUCLEOTIDE SEQUENCE</scope>
    <source>
        <strain evidence="1">TT6</strain>
    </source>
</reference>
<dbReference type="Proteomes" id="UP000595197">
    <property type="component" value="Chromosome"/>
</dbReference>
<gene>
    <name evidence="1" type="ORF">IGS68_02315</name>
</gene>
<accession>A0ABX7B6Z2</accession>
<evidence type="ECO:0000313" key="2">
    <source>
        <dbReference type="Proteomes" id="UP000595197"/>
    </source>
</evidence>
<evidence type="ECO:0000313" key="1">
    <source>
        <dbReference type="EMBL" id="QQP90126.1"/>
    </source>
</evidence>
<dbReference type="PANTHER" id="PTHR37822">
    <property type="entry name" value="SPORE PHOTOPRODUCT LYASE-RELATED"/>
    <property type="match status" value="1"/>
</dbReference>
<keyword evidence="1" id="KW-0456">Lyase</keyword>
<keyword evidence="2" id="KW-1185">Reference proteome</keyword>
<dbReference type="NCBIfam" id="TIGR03886">
    <property type="entry name" value="lyase_spl_fam"/>
    <property type="match status" value="1"/>
</dbReference>
<dbReference type="EMBL" id="CP067420">
    <property type="protein sequence ID" value="QQP90126.1"/>
    <property type="molecule type" value="Genomic_DNA"/>
</dbReference>
<dbReference type="GO" id="GO:0016829">
    <property type="term" value="F:lyase activity"/>
    <property type="evidence" value="ECO:0007669"/>
    <property type="project" value="UniProtKB-KW"/>
</dbReference>